<protein>
    <recommendedName>
        <fullName evidence="2">RRM domain-containing protein</fullName>
    </recommendedName>
</protein>
<sequence length="237" mass="27333">MQHNKLKENYVRYNRNLHHLKSIYRKFYSKISLLLAFRGAPCSVLAANDKIMMNSKPNQVFSCHIKYLPVSVTKSQVADIFSAYDDIFEIYISERVVEQNYTFGFVRFKSQASANHAVKFVTGKTLNGQKLLVSHAKPSVAVNPESSRLMVSTVRKQLQEEFASTDGEIDELLEEATSKRWMKSHHSSSECAFSLELTDILTDTMDYKYWNEFFSKQKEISRKLKMIQMQTSANGSR</sequence>
<feature type="domain" description="RRM" evidence="2">
    <location>
        <begin position="61"/>
        <end position="138"/>
    </location>
</feature>
<accession>A0A0L8IBA1</accession>
<dbReference type="KEGG" id="obi:106876033"/>
<dbReference type="Gene3D" id="3.30.70.330">
    <property type="match status" value="1"/>
</dbReference>
<gene>
    <name evidence="3" type="ORF">OCBIM_22022970mg</name>
</gene>
<dbReference type="SMART" id="SM00360">
    <property type="entry name" value="RRM"/>
    <property type="match status" value="1"/>
</dbReference>
<dbReference type="OrthoDB" id="5975800at2759"/>
<dbReference type="PROSITE" id="PS50102">
    <property type="entry name" value="RRM"/>
    <property type="match status" value="1"/>
</dbReference>
<evidence type="ECO:0000313" key="3">
    <source>
        <dbReference type="EMBL" id="KOF98788.1"/>
    </source>
</evidence>
<name>A0A0L8IBA1_OCTBM</name>
<proteinExistence type="predicted"/>
<dbReference type="CDD" id="cd00590">
    <property type="entry name" value="RRM_SF"/>
    <property type="match status" value="1"/>
</dbReference>
<organism evidence="3">
    <name type="scientific">Octopus bimaculoides</name>
    <name type="common">California two-spotted octopus</name>
    <dbReference type="NCBI Taxonomy" id="37653"/>
    <lineage>
        <taxon>Eukaryota</taxon>
        <taxon>Metazoa</taxon>
        <taxon>Spiralia</taxon>
        <taxon>Lophotrochozoa</taxon>
        <taxon>Mollusca</taxon>
        <taxon>Cephalopoda</taxon>
        <taxon>Coleoidea</taxon>
        <taxon>Octopodiformes</taxon>
        <taxon>Octopoda</taxon>
        <taxon>Incirrata</taxon>
        <taxon>Octopodidae</taxon>
        <taxon>Octopus</taxon>
    </lineage>
</organism>
<dbReference type="Pfam" id="PF00076">
    <property type="entry name" value="RRM_1"/>
    <property type="match status" value="1"/>
</dbReference>
<evidence type="ECO:0000256" key="1">
    <source>
        <dbReference type="PROSITE-ProRule" id="PRU00176"/>
    </source>
</evidence>
<reference evidence="3" key="1">
    <citation type="submission" date="2015-07" db="EMBL/GenBank/DDBJ databases">
        <title>MeaNS - Measles Nucleotide Surveillance Program.</title>
        <authorList>
            <person name="Tran T."/>
            <person name="Druce J."/>
        </authorList>
    </citation>
    <scope>NUCLEOTIDE SEQUENCE</scope>
    <source>
        <strain evidence="3">UCB-OBI-ISO-001</strain>
        <tissue evidence="3">Gonad</tissue>
    </source>
</reference>
<dbReference type="AlphaFoldDB" id="A0A0L8IBA1"/>
<dbReference type="EMBL" id="KQ416079">
    <property type="protein sequence ID" value="KOF98788.1"/>
    <property type="molecule type" value="Genomic_DNA"/>
</dbReference>
<keyword evidence="1" id="KW-0694">RNA-binding</keyword>
<dbReference type="InterPro" id="IPR000504">
    <property type="entry name" value="RRM_dom"/>
</dbReference>
<dbReference type="InterPro" id="IPR035979">
    <property type="entry name" value="RBD_domain_sf"/>
</dbReference>
<evidence type="ECO:0000259" key="2">
    <source>
        <dbReference type="PROSITE" id="PS50102"/>
    </source>
</evidence>
<dbReference type="InterPro" id="IPR012677">
    <property type="entry name" value="Nucleotide-bd_a/b_plait_sf"/>
</dbReference>
<dbReference type="SUPFAM" id="SSF54928">
    <property type="entry name" value="RNA-binding domain, RBD"/>
    <property type="match status" value="1"/>
</dbReference>
<dbReference type="GO" id="GO:0003723">
    <property type="term" value="F:RNA binding"/>
    <property type="evidence" value="ECO:0007669"/>
    <property type="project" value="UniProtKB-UniRule"/>
</dbReference>